<dbReference type="EMBL" id="BAABME010002123">
    <property type="protein sequence ID" value="GAA0153150.1"/>
    <property type="molecule type" value="Genomic_DNA"/>
</dbReference>
<reference evidence="2 3" key="1">
    <citation type="submission" date="2024-01" db="EMBL/GenBank/DDBJ databases">
        <title>The complete chloroplast genome sequence of Lithospermum erythrorhizon: insights into the phylogenetic relationship among Boraginaceae species and the maternal lineages of purple gromwells.</title>
        <authorList>
            <person name="Okada T."/>
            <person name="Watanabe K."/>
        </authorList>
    </citation>
    <scope>NUCLEOTIDE SEQUENCE [LARGE SCALE GENOMIC DNA]</scope>
</reference>
<sequence length="250" mass="28794">MMPQPPKLKTSQYKTDMRKYCQYHKEHGHDTDDCRHLKIEIEKLIQRGQLKEYIHKEIHSVNIRFNRGRIEEGRSPRRQSGGGDSGSARRKYAKRDIYAVTAGARPELPDMSFYKNDFERIAFPHEDSLVITPVIVNFQVGRMLVDTRSSVDILFLDALRLWELKDMSGVDPGVVVHRLYLDPHYNPIKQKNQTFLEDKGEAIREEVNKLLGADVIRELLFPTGLANVVLVPKLNGTLMMCTDFTSINKA</sequence>
<proteinExistence type="predicted"/>
<dbReference type="InterPro" id="IPR043502">
    <property type="entry name" value="DNA/RNA_pol_sf"/>
</dbReference>
<evidence type="ECO:0000313" key="2">
    <source>
        <dbReference type="EMBL" id="GAA0153150.1"/>
    </source>
</evidence>
<protein>
    <recommendedName>
        <fullName evidence="4">Retrotransposon gag domain-containing protein</fullName>
    </recommendedName>
</protein>
<comment type="caution">
    <text evidence="2">The sequence shown here is derived from an EMBL/GenBank/DDBJ whole genome shotgun (WGS) entry which is preliminary data.</text>
</comment>
<dbReference type="Gene3D" id="3.10.10.10">
    <property type="entry name" value="HIV Type 1 Reverse Transcriptase, subunit A, domain 1"/>
    <property type="match status" value="1"/>
</dbReference>
<keyword evidence="3" id="KW-1185">Reference proteome</keyword>
<dbReference type="Proteomes" id="UP001454036">
    <property type="component" value="Unassembled WGS sequence"/>
</dbReference>
<dbReference type="AlphaFoldDB" id="A0AAV3PPJ0"/>
<dbReference type="SUPFAM" id="SSF56672">
    <property type="entry name" value="DNA/RNA polymerases"/>
    <property type="match status" value="1"/>
</dbReference>
<feature type="region of interest" description="Disordered" evidence="1">
    <location>
        <begin position="69"/>
        <end position="90"/>
    </location>
</feature>
<name>A0AAV3PPJ0_LITER</name>
<evidence type="ECO:0000256" key="1">
    <source>
        <dbReference type="SAM" id="MobiDB-lite"/>
    </source>
</evidence>
<accession>A0AAV3PPJ0</accession>
<gene>
    <name evidence="2" type="ORF">LIER_11462</name>
</gene>
<evidence type="ECO:0000313" key="3">
    <source>
        <dbReference type="Proteomes" id="UP001454036"/>
    </source>
</evidence>
<evidence type="ECO:0008006" key="4">
    <source>
        <dbReference type="Google" id="ProtNLM"/>
    </source>
</evidence>
<organism evidence="2 3">
    <name type="scientific">Lithospermum erythrorhizon</name>
    <name type="common">Purple gromwell</name>
    <name type="synonym">Lithospermum officinale var. erythrorhizon</name>
    <dbReference type="NCBI Taxonomy" id="34254"/>
    <lineage>
        <taxon>Eukaryota</taxon>
        <taxon>Viridiplantae</taxon>
        <taxon>Streptophyta</taxon>
        <taxon>Embryophyta</taxon>
        <taxon>Tracheophyta</taxon>
        <taxon>Spermatophyta</taxon>
        <taxon>Magnoliopsida</taxon>
        <taxon>eudicotyledons</taxon>
        <taxon>Gunneridae</taxon>
        <taxon>Pentapetalae</taxon>
        <taxon>asterids</taxon>
        <taxon>lamiids</taxon>
        <taxon>Boraginales</taxon>
        <taxon>Boraginaceae</taxon>
        <taxon>Boraginoideae</taxon>
        <taxon>Lithospermeae</taxon>
        <taxon>Lithospermum</taxon>
    </lineage>
</organism>